<feature type="region of interest" description="Disordered" evidence="1">
    <location>
        <begin position="78"/>
        <end position="217"/>
    </location>
</feature>
<feature type="compositionally biased region" description="Acidic residues" evidence="1">
    <location>
        <begin position="190"/>
        <end position="203"/>
    </location>
</feature>
<proteinExistence type="predicted"/>
<name>A0A3M7E3F3_HORWE</name>
<feature type="compositionally biased region" description="Basic and acidic residues" evidence="1">
    <location>
        <begin position="176"/>
        <end position="189"/>
    </location>
</feature>
<protein>
    <submittedName>
        <fullName evidence="2">Uncharacterized protein</fullName>
    </submittedName>
</protein>
<evidence type="ECO:0000256" key="1">
    <source>
        <dbReference type="SAM" id="MobiDB-lite"/>
    </source>
</evidence>
<dbReference type="OrthoDB" id="3880069at2759"/>
<reference evidence="2 3" key="1">
    <citation type="journal article" date="2018" name="BMC Genomics">
        <title>Genomic evidence for intraspecific hybridization in a clonal and extremely halotolerant yeast.</title>
        <authorList>
            <person name="Gostincar C."/>
            <person name="Stajich J.E."/>
            <person name="Zupancic J."/>
            <person name="Zalar P."/>
            <person name="Gunde-Cimerman N."/>
        </authorList>
    </citation>
    <scope>NUCLEOTIDE SEQUENCE [LARGE SCALE GENOMIC DNA]</scope>
    <source>
        <strain evidence="2 3">EXF-2682</strain>
    </source>
</reference>
<dbReference type="Proteomes" id="UP000269276">
    <property type="component" value="Unassembled WGS sequence"/>
</dbReference>
<evidence type="ECO:0000313" key="3">
    <source>
        <dbReference type="Proteomes" id="UP000269276"/>
    </source>
</evidence>
<evidence type="ECO:0000313" key="2">
    <source>
        <dbReference type="EMBL" id="RMY71088.1"/>
    </source>
</evidence>
<dbReference type="AlphaFoldDB" id="A0A3M7E3F3"/>
<accession>A0A3M7E3F3</accession>
<comment type="caution">
    <text evidence="2">The sequence shown here is derived from an EMBL/GenBank/DDBJ whole genome shotgun (WGS) entry which is preliminary data.</text>
</comment>
<feature type="compositionally biased region" description="Basic and acidic residues" evidence="1">
    <location>
        <begin position="206"/>
        <end position="217"/>
    </location>
</feature>
<organism evidence="2 3">
    <name type="scientific">Hortaea werneckii</name>
    <name type="common">Black yeast</name>
    <name type="synonym">Cladosporium werneckii</name>
    <dbReference type="NCBI Taxonomy" id="91943"/>
    <lineage>
        <taxon>Eukaryota</taxon>
        <taxon>Fungi</taxon>
        <taxon>Dikarya</taxon>
        <taxon>Ascomycota</taxon>
        <taxon>Pezizomycotina</taxon>
        <taxon>Dothideomycetes</taxon>
        <taxon>Dothideomycetidae</taxon>
        <taxon>Mycosphaerellales</taxon>
        <taxon>Teratosphaeriaceae</taxon>
        <taxon>Hortaea</taxon>
    </lineage>
</organism>
<dbReference type="EMBL" id="QWIP01000155">
    <property type="protein sequence ID" value="RMY71088.1"/>
    <property type="molecule type" value="Genomic_DNA"/>
</dbReference>
<sequence length="217" mass="23812">MPGCIFNHPHVPWPTVGPLTICDGERTCGFCKGPEATIKYADAANLRKHVYHTHTDGGFRDQRSVEVLMYRPWIRAAGGKASEEGKRSHYGPAHNRRPRLEECRVKALTGSTSAEGTALPAERTPSPGGHAQTTGHEPSSTAVSAEKSTEVRHPALPTRPKKWMSEAGKASHRRRMAEIKKKAREAKEAEEAEAEEEEEEAIEAAEQAKAESGERTD</sequence>
<gene>
    <name evidence="2" type="ORF">D0863_05385</name>
</gene>
<feature type="compositionally biased region" description="Polar residues" evidence="1">
    <location>
        <begin position="131"/>
        <end position="143"/>
    </location>
</feature>